<proteinExistence type="predicted"/>
<feature type="non-terminal residue" evidence="2">
    <location>
        <position position="1"/>
    </location>
</feature>
<reference evidence="2 3" key="1">
    <citation type="journal article" date="2019" name="Sci. Rep.">
        <title>A high-quality genome of Eragrostis curvula grass provides insights into Poaceae evolution and supports new strategies to enhance forage quality.</title>
        <authorList>
            <person name="Carballo J."/>
            <person name="Santos B.A.C.M."/>
            <person name="Zappacosta D."/>
            <person name="Garbus I."/>
            <person name="Selva J.P."/>
            <person name="Gallo C.A."/>
            <person name="Diaz A."/>
            <person name="Albertini E."/>
            <person name="Caccamo M."/>
            <person name="Echenique V."/>
        </authorList>
    </citation>
    <scope>NUCLEOTIDE SEQUENCE [LARGE SCALE GENOMIC DNA]</scope>
    <source>
        <strain evidence="3">cv. Victoria</strain>
        <tissue evidence="2">Leaf</tissue>
    </source>
</reference>
<evidence type="ECO:0000313" key="3">
    <source>
        <dbReference type="Proteomes" id="UP000324897"/>
    </source>
</evidence>
<dbReference type="OrthoDB" id="693793at2759"/>
<feature type="region of interest" description="Disordered" evidence="1">
    <location>
        <begin position="181"/>
        <end position="326"/>
    </location>
</feature>
<sequence length="326" mass="36099">MAAAKLLMTKGFSEASLMYTMRSAWNPARDVSFRAIGKNLFVVQAYCLGDWKKIMEEGPWIFRGCALMLEEFDGATTTPTVLPHKVPAWVQIHKLPPLYRSESILKLLAARIGEEVMVDMRAVPTGDGDFFRVRVNLEAYSSLVRLVTLTPEGRDNIIIQEELQFGAWMIADEETWCPGTPKVRMNLNGERDRPADRAGNSAPRGRGGRAGRGGRSREGVWKRKAKENDLTVSRKRGSGEAWLDGDKDEELKDTASSPLKPIAEDAKTSNGEQSARKHLDMSAELERVPPPPPTYISPRDKKKAKASSALTSTNLAGSGEECRPDQ</sequence>
<gene>
    <name evidence="2" type="ORF">EJB05_54685</name>
</gene>
<dbReference type="AlphaFoldDB" id="A0A5J9SLT5"/>
<feature type="compositionally biased region" description="Low complexity" evidence="1">
    <location>
        <begin position="306"/>
        <end position="318"/>
    </location>
</feature>
<dbReference type="PANTHER" id="PTHR31286:SF167">
    <property type="entry name" value="OS09G0268800 PROTEIN"/>
    <property type="match status" value="1"/>
</dbReference>
<protein>
    <submittedName>
        <fullName evidence="2">Uncharacterized protein</fullName>
    </submittedName>
</protein>
<dbReference type="InterPro" id="IPR040256">
    <property type="entry name" value="At4g02000-like"/>
</dbReference>
<name>A0A5J9SLT5_9POAL</name>
<feature type="compositionally biased region" description="Basic and acidic residues" evidence="1">
    <location>
        <begin position="274"/>
        <end position="287"/>
    </location>
</feature>
<accession>A0A5J9SLT5</accession>
<dbReference type="PANTHER" id="PTHR31286">
    <property type="entry name" value="GLYCINE-RICH CELL WALL STRUCTURAL PROTEIN 1.8-LIKE"/>
    <property type="match status" value="1"/>
</dbReference>
<dbReference type="Proteomes" id="UP000324897">
    <property type="component" value="Unassembled WGS sequence"/>
</dbReference>
<comment type="caution">
    <text evidence="2">The sequence shown here is derived from an EMBL/GenBank/DDBJ whole genome shotgun (WGS) entry which is preliminary data.</text>
</comment>
<organism evidence="2 3">
    <name type="scientific">Eragrostis curvula</name>
    <name type="common">weeping love grass</name>
    <dbReference type="NCBI Taxonomy" id="38414"/>
    <lineage>
        <taxon>Eukaryota</taxon>
        <taxon>Viridiplantae</taxon>
        <taxon>Streptophyta</taxon>
        <taxon>Embryophyta</taxon>
        <taxon>Tracheophyta</taxon>
        <taxon>Spermatophyta</taxon>
        <taxon>Magnoliopsida</taxon>
        <taxon>Liliopsida</taxon>
        <taxon>Poales</taxon>
        <taxon>Poaceae</taxon>
        <taxon>PACMAD clade</taxon>
        <taxon>Chloridoideae</taxon>
        <taxon>Eragrostideae</taxon>
        <taxon>Eragrostidinae</taxon>
        <taxon>Eragrostis</taxon>
    </lineage>
</organism>
<evidence type="ECO:0000313" key="2">
    <source>
        <dbReference type="EMBL" id="TVT99913.1"/>
    </source>
</evidence>
<keyword evidence="3" id="KW-1185">Reference proteome</keyword>
<evidence type="ECO:0000256" key="1">
    <source>
        <dbReference type="SAM" id="MobiDB-lite"/>
    </source>
</evidence>
<dbReference type="EMBL" id="RWGY01000658">
    <property type="protein sequence ID" value="TVT99913.1"/>
    <property type="molecule type" value="Genomic_DNA"/>
</dbReference>
<feature type="compositionally biased region" description="Basic and acidic residues" evidence="1">
    <location>
        <begin position="215"/>
        <end position="229"/>
    </location>
</feature>
<dbReference type="Gramene" id="TVT99913">
    <property type="protein sequence ID" value="TVT99913"/>
    <property type="gene ID" value="EJB05_54685"/>
</dbReference>